<name>A0A0R2N5W6_9LACO</name>
<dbReference type="PANTHER" id="PTHR39201:SF1">
    <property type="entry name" value="FLAVODOXIN-LIKE DOMAIN-CONTAINING PROTEIN"/>
    <property type="match status" value="1"/>
</dbReference>
<protein>
    <recommendedName>
        <fullName evidence="1">Flavodoxin-like domain-containing protein</fullName>
    </recommendedName>
</protein>
<reference evidence="2 3" key="1">
    <citation type="journal article" date="2015" name="Genome Announc.">
        <title>Expanding the biotechnology potential of lactobacilli through comparative genomics of 213 strains and associated genera.</title>
        <authorList>
            <person name="Sun Z."/>
            <person name="Harris H.M."/>
            <person name="McCann A."/>
            <person name="Guo C."/>
            <person name="Argimon S."/>
            <person name="Zhang W."/>
            <person name="Yang X."/>
            <person name="Jeffery I.B."/>
            <person name="Cooney J.C."/>
            <person name="Kagawa T.F."/>
            <person name="Liu W."/>
            <person name="Song Y."/>
            <person name="Salvetti E."/>
            <person name="Wrobel A."/>
            <person name="Rasinkangas P."/>
            <person name="Parkhill J."/>
            <person name="Rea M.C."/>
            <person name="O'Sullivan O."/>
            <person name="Ritari J."/>
            <person name="Douillard F.P."/>
            <person name="Paul Ross R."/>
            <person name="Yang R."/>
            <person name="Briner A.E."/>
            <person name="Felis G.E."/>
            <person name="de Vos W.M."/>
            <person name="Barrangou R."/>
            <person name="Klaenhammer T.R."/>
            <person name="Caufield P.W."/>
            <person name="Cui Y."/>
            <person name="Zhang H."/>
            <person name="O'Toole P.W."/>
        </authorList>
    </citation>
    <scope>NUCLEOTIDE SEQUENCE [LARGE SCALE GENOMIC DNA]</scope>
    <source>
        <strain evidence="2 3">DSM 24301</strain>
    </source>
</reference>
<dbReference type="EMBL" id="JQCE01000005">
    <property type="protein sequence ID" value="KRO18426.1"/>
    <property type="molecule type" value="Genomic_DNA"/>
</dbReference>
<evidence type="ECO:0000259" key="1">
    <source>
        <dbReference type="PROSITE" id="PS50902"/>
    </source>
</evidence>
<dbReference type="GO" id="GO:0009055">
    <property type="term" value="F:electron transfer activity"/>
    <property type="evidence" value="ECO:0007669"/>
    <property type="project" value="InterPro"/>
</dbReference>
<dbReference type="STRING" id="1293598.IV56_GL001560"/>
<dbReference type="InterPro" id="IPR001226">
    <property type="entry name" value="Flavodoxin_CS"/>
</dbReference>
<dbReference type="GO" id="GO:0016651">
    <property type="term" value="F:oxidoreductase activity, acting on NAD(P)H"/>
    <property type="evidence" value="ECO:0007669"/>
    <property type="project" value="UniProtKB-ARBA"/>
</dbReference>
<accession>A0A0R2N5W6</accession>
<dbReference type="SUPFAM" id="SSF52218">
    <property type="entry name" value="Flavoproteins"/>
    <property type="match status" value="1"/>
</dbReference>
<dbReference type="GO" id="GO:0010181">
    <property type="term" value="F:FMN binding"/>
    <property type="evidence" value="ECO:0007669"/>
    <property type="project" value="InterPro"/>
</dbReference>
<dbReference type="AlphaFoldDB" id="A0A0R2N5W6"/>
<dbReference type="PANTHER" id="PTHR39201">
    <property type="entry name" value="EXPORTED PROTEIN-RELATED"/>
    <property type="match status" value="1"/>
</dbReference>
<sequence length="173" mass="19188">MRTCVEVDFKVYTGFVDQKGGITMQDTLVVYFSASGTTKRAAETLAKLLGADIAPLQPVEAYSQQYDQIVARGEQEKDQDSRPALEPLSVNLKQYRTIYVGFPTWWSQPPQVIDTFFETVHLADKLIVPFTTSMTSTINDSWATLQQLATTAQASLQPGLTANSTAAIREFIQ</sequence>
<dbReference type="Proteomes" id="UP000050969">
    <property type="component" value="Unassembled WGS sequence"/>
</dbReference>
<dbReference type="InterPro" id="IPR029039">
    <property type="entry name" value="Flavoprotein-like_sf"/>
</dbReference>
<organism evidence="2 3">
    <name type="scientific">Lacticaseibacillus saniviri JCM 17471 = DSM 24301</name>
    <dbReference type="NCBI Taxonomy" id="1293598"/>
    <lineage>
        <taxon>Bacteria</taxon>
        <taxon>Bacillati</taxon>
        <taxon>Bacillota</taxon>
        <taxon>Bacilli</taxon>
        <taxon>Lactobacillales</taxon>
        <taxon>Lactobacillaceae</taxon>
        <taxon>Lacticaseibacillus</taxon>
    </lineage>
</organism>
<evidence type="ECO:0000313" key="3">
    <source>
        <dbReference type="Proteomes" id="UP000050969"/>
    </source>
</evidence>
<dbReference type="Pfam" id="PF12682">
    <property type="entry name" value="Flavodoxin_4"/>
    <property type="match status" value="1"/>
</dbReference>
<keyword evidence="3" id="KW-1185">Reference proteome</keyword>
<feature type="domain" description="Flavodoxin-like" evidence="1">
    <location>
        <begin position="27"/>
        <end position="173"/>
    </location>
</feature>
<proteinExistence type="predicted"/>
<dbReference type="Gene3D" id="3.40.50.360">
    <property type="match status" value="1"/>
</dbReference>
<dbReference type="PATRIC" id="fig|1293598.4.peg.1625"/>
<comment type="caution">
    <text evidence="2">The sequence shown here is derived from an EMBL/GenBank/DDBJ whole genome shotgun (WGS) entry which is preliminary data.</text>
</comment>
<evidence type="ECO:0000313" key="2">
    <source>
        <dbReference type="EMBL" id="KRO18426.1"/>
    </source>
</evidence>
<dbReference type="InterPro" id="IPR008254">
    <property type="entry name" value="Flavodoxin/NO_synth"/>
</dbReference>
<dbReference type="PROSITE" id="PS00201">
    <property type="entry name" value="FLAVODOXIN"/>
    <property type="match status" value="1"/>
</dbReference>
<dbReference type="PROSITE" id="PS50902">
    <property type="entry name" value="FLAVODOXIN_LIKE"/>
    <property type="match status" value="1"/>
</dbReference>
<gene>
    <name evidence="2" type="ORF">IV56_GL001560</name>
</gene>